<sequence>MAPQKCNISRTRATSDPIGPTCSFVEYKDFKLVYRQYAALYIVVGVSDSENELSVYELVHNFVEVLDKYFSRVIMFNVDRVHIILDEMIQNGRVVETNRSRVLAPLAALDKMADG</sequence>
<dbReference type="GO" id="GO:0012505">
    <property type="term" value="C:endomembrane system"/>
    <property type="evidence" value="ECO:0007669"/>
    <property type="project" value="UniProtKB-SubCell"/>
</dbReference>
<evidence type="ECO:0000256" key="5">
    <source>
        <dbReference type="ARBA" id="ARBA00023136"/>
    </source>
</evidence>
<evidence type="ECO:0000313" key="9">
    <source>
        <dbReference type="Proteomes" id="UP000295070"/>
    </source>
</evidence>
<dbReference type="GO" id="GO:0006886">
    <property type="term" value="P:intracellular protein transport"/>
    <property type="evidence" value="ECO:0007669"/>
    <property type="project" value="UniProtKB-UniRule"/>
</dbReference>
<dbReference type="AlphaFoldDB" id="A0A484C3H4"/>
<keyword evidence="4 6" id="KW-0653">Protein transport</keyword>
<keyword evidence="9" id="KW-1185">Reference proteome</keyword>
<dbReference type="PIRSF" id="PIRSF015588">
    <property type="entry name" value="AP_complex_sigma"/>
    <property type="match status" value="1"/>
</dbReference>
<evidence type="ECO:0000256" key="6">
    <source>
        <dbReference type="PIRNR" id="PIRNR015588"/>
    </source>
</evidence>
<feature type="domain" description="AP complex mu/sigma subunit" evidence="7">
    <location>
        <begin position="16"/>
        <end position="112"/>
    </location>
</feature>
<evidence type="ECO:0000256" key="4">
    <source>
        <dbReference type="ARBA" id="ARBA00022927"/>
    </source>
</evidence>
<reference evidence="8 9" key="1">
    <citation type="submission" date="2019-01" db="EMBL/GenBank/DDBJ databases">
        <title>A chromosome-scale genome assembly of the yellow perch, Perca flavescens.</title>
        <authorList>
            <person name="Feron R."/>
            <person name="Morvezen R."/>
            <person name="Bestin A."/>
            <person name="Haffray P."/>
            <person name="Klopp C."/>
            <person name="Zahm M."/>
            <person name="Cabau C."/>
            <person name="Roques C."/>
            <person name="Donnadieu C."/>
            <person name="Bouchez O."/>
            <person name="Christie M."/>
            <person name="Larson W."/>
            <person name="Guiguen Y."/>
        </authorList>
    </citation>
    <scope>NUCLEOTIDE SEQUENCE [LARGE SCALE GENOMIC DNA]</scope>
    <source>
        <strain evidence="8">YP-PL-M2</strain>
        <tissue evidence="8">Blood</tissue>
    </source>
</reference>
<evidence type="ECO:0000256" key="3">
    <source>
        <dbReference type="ARBA" id="ARBA00022448"/>
    </source>
</evidence>
<comment type="similarity">
    <text evidence="2 6">Belongs to the adaptor complexes small subunit family.</text>
</comment>
<proteinExistence type="inferred from homology"/>
<name>A0A484C3H4_PERFV</name>
<dbReference type="InterPro" id="IPR016635">
    <property type="entry name" value="AP_complex_ssu"/>
</dbReference>
<dbReference type="Pfam" id="PF01217">
    <property type="entry name" value="Clat_adaptor_s"/>
    <property type="match status" value="1"/>
</dbReference>
<dbReference type="InterPro" id="IPR011012">
    <property type="entry name" value="Longin-like_dom_sf"/>
</dbReference>
<gene>
    <name evidence="8" type="ORF">EPR50_G00201120</name>
</gene>
<protein>
    <recommendedName>
        <fullName evidence="6">AP complex subunit sigma</fullName>
    </recommendedName>
</protein>
<dbReference type="STRING" id="8167.A0A484C3H4"/>
<accession>A0A484C3H4</accession>
<organism evidence="8 9">
    <name type="scientific">Perca flavescens</name>
    <name type="common">American yellow perch</name>
    <name type="synonym">Morone flavescens</name>
    <dbReference type="NCBI Taxonomy" id="8167"/>
    <lineage>
        <taxon>Eukaryota</taxon>
        <taxon>Metazoa</taxon>
        <taxon>Chordata</taxon>
        <taxon>Craniata</taxon>
        <taxon>Vertebrata</taxon>
        <taxon>Euteleostomi</taxon>
        <taxon>Actinopterygii</taxon>
        <taxon>Neopterygii</taxon>
        <taxon>Teleostei</taxon>
        <taxon>Neoteleostei</taxon>
        <taxon>Acanthomorphata</taxon>
        <taxon>Eupercaria</taxon>
        <taxon>Perciformes</taxon>
        <taxon>Percoidei</taxon>
        <taxon>Percidae</taxon>
        <taxon>Percinae</taxon>
        <taxon>Perca</taxon>
    </lineage>
</organism>
<comment type="caution">
    <text evidence="8">The sequence shown here is derived from an EMBL/GenBank/DDBJ whole genome shotgun (WGS) entry which is preliminary data.</text>
</comment>
<evidence type="ECO:0000259" key="7">
    <source>
        <dbReference type="Pfam" id="PF01217"/>
    </source>
</evidence>
<dbReference type="InterPro" id="IPR022775">
    <property type="entry name" value="AP_mu_sigma_su"/>
</dbReference>
<dbReference type="Gene3D" id="3.30.450.60">
    <property type="match status" value="1"/>
</dbReference>
<dbReference type="EMBL" id="SCKG01000020">
    <property type="protein sequence ID" value="TDG98530.1"/>
    <property type="molecule type" value="Genomic_DNA"/>
</dbReference>
<evidence type="ECO:0000313" key="8">
    <source>
        <dbReference type="EMBL" id="TDG98530.1"/>
    </source>
</evidence>
<dbReference type="SUPFAM" id="SSF64356">
    <property type="entry name" value="SNARE-like"/>
    <property type="match status" value="1"/>
</dbReference>
<keyword evidence="3 6" id="KW-0813">Transport</keyword>
<keyword evidence="5 6" id="KW-0472">Membrane</keyword>
<dbReference type="Proteomes" id="UP000295070">
    <property type="component" value="Chromosome 20"/>
</dbReference>
<comment type="subcellular location">
    <subcellularLocation>
        <location evidence="1">Endomembrane system</location>
        <topology evidence="1">Peripheral membrane protein</topology>
    </subcellularLocation>
</comment>
<evidence type="ECO:0000256" key="1">
    <source>
        <dbReference type="ARBA" id="ARBA00004184"/>
    </source>
</evidence>
<dbReference type="PANTHER" id="PTHR11753">
    <property type="entry name" value="ADAPTOR COMPLEXES SMALL SUBUNIT FAMILY"/>
    <property type="match status" value="1"/>
</dbReference>
<evidence type="ECO:0000256" key="2">
    <source>
        <dbReference type="ARBA" id="ARBA00006972"/>
    </source>
</evidence>